<evidence type="ECO:0000256" key="11">
    <source>
        <dbReference type="SAM" id="Phobius"/>
    </source>
</evidence>
<keyword evidence="6" id="KW-0560">Oxidoreductase</keyword>
<keyword evidence="4" id="KW-0276">Fatty acid metabolism</keyword>
<evidence type="ECO:0000256" key="3">
    <source>
        <dbReference type="ARBA" id="ARBA00022692"/>
    </source>
</evidence>
<evidence type="ECO:0000256" key="1">
    <source>
        <dbReference type="ARBA" id="ARBA00004141"/>
    </source>
</evidence>
<keyword evidence="8" id="KW-0443">Lipid metabolism</keyword>
<evidence type="ECO:0000256" key="10">
    <source>
        <dbReference type="SAM" id="MobiDB-lite"/>
    </source>
</evidence>
<keyword evidence="14" id="KW-1185">Reference proteome</keyword>
<dbReference type="AlphaFoldDB" id="A0A9W6UWC7"/>
<dbReference type="RefSeq" id="WP_083951315.1">
    <property type="nucleotide sequence ID" value="NZ_BSRZ01000003.1"/>
</dbReference>
<feature type="transmembrane region" description="Helical" evidence="11">
    <location>
        <begin position="27"/>
        <end position="50"/>
    </location>
</feature>
<evidence type="ECO:0000256" key="6">
    <source>
        <dbReference type="ARBA" id="ARBA00023002"/>
    </source>
</evidence>
<reference evidence="13" key="1">
    <citation type="submission" date="2023-02" db="EMBL/GenBank/DDBJ databases">
        <title>Actinomadura rubrobrunea NBRC 14622.</title>
        <authorList>
            <person name="Ichikawa N."/>
            <person name="Sato H."/>
            <person name="Tonouchi N."/>
        </authorList>
    </citation>
    <scope>NUCLEOTIDE SEQUENCE</scope>
    <source>
        <strain evidence="13">NBRC 14622</strain>
    </source>
</reference>
<dbReference type="InterPro" id="IPR005804">
    <property type="entry name" value="FA_desaturase_dom"/>
</dbReference>
<dbReference type="GO" id="GO:0016717">
    <property type="term" value="F:oxidoreductase activity, acting on paired donors, with oxidation of a pair of donors resulting in the reduction of molecular oxygen to two molecules of water"/>
    <property type="evidence" value="ECO:0007669"/>
    <property type="project" value="InterPro"/>
</dbReference>
<feature type="domain" description="Fatty acid desaturase" evidence="12">
    <location>
        <begin position="57"/>
        <end position="277"/>
    </location>
</feature>
<evidence type="ECO:0000313" key="13">
    <source>
        <dbReference type="EMBL" id="GLW63545.1"/>
    </source>
</evidence>
<organism evidence="13 14">
    <name type="scientific">Actinomadura rubrobrunea</name>
    <dbReference type="NCBI Taxonomy" id="115335"/>
    <lineage>
        <taxon>Bacteria</taxon>
        <taxon>Bacillati</taxon>
        <taxon>Actinomycetota</taxon>
        <taxon>Actinomycetes</taxon>
        <taxon>Streptosporangiales</taxon>
        <taxon>Thermomonosporaceae</taxon>
        <taxon>Actinomadura</taxon>
    </lineage>
</organism>
<dbReference type="PRINTS" id="PR00075">
    <property type="entry name" value="FACDDSATRASE"/>
</dbReference>
<dbReference type="EMBL" id="BSRZ01000003">
    <property type="protein sequence ID" value="GLW63545.1"/>
    <property type="molecule type" value="Genomic_DNA"/>
</dbReference>
<gene>
    <name evidence="13" type="ORF">Arub01_17890</name>
</gene>
<evidence type="ECO:0000256" key="7">
    <source>
        <dbReference type="ARBA" id="ARBA00023004"/>
    </source>
</evidence>
<dbReference type="GO" id="GO:0006631">
    <property type="term" value="P:fatty acid metabolic process"/>
    <property type="evidence" value="ECO:0007669"/>
    <property type="project" value="UniProtKB-KW"/>
</dbReference>
<comment type="similarity">
    <text evidence="2">Belongs to the fatty acid desaturase type 2 family.</text>
</comment>
<evidence type="ECO:0000313" key="14">
    <source>
        <dbReference type="Proteomes" id="UP001165124"/>
    </source>
</evidence>
<dbReference type="PANTHER" id="PTHR11351">
    <property type="entry name" value="ACYL-COA DESATURASE"/>
    <property type="match status" value="1"/>
</dbReference>
<protein>
    <submittedName>
        <fullName evidence="13">Fatty acid desaturase</fullName>
    </submittedName>
</protein>
<comment type="caution">
    <text evidence="13">The sequence shown here is derived from an EMBL/GenBank/DDBJ whole genome shotgun (WGS) entry which is preliminary data.</text>
</comment>
<evidence type="ECO:0000256" key="4">
    <source>
        <dbReference type="ARBA" id="ARBA00022832"/>
    </source>
</evidence>
<evidence type="ECO:0000256" key="8">
    <source>
        <dbReference type="ARBA" id="ARBA00023098"/>
    </source>
</evidence>
<feature type="transmembrane region" description="Helical" evidence="11">
    <location>
        <begin position="56"/>
        <end position="78"/>
    </location>
</feature>
<evidence type="ECO:0000259" key="12">
    <source>
        <dbReference type="Pfam" id="PF00487"/>
    </source>
</evidence>
<dbReference type="CDD" id="cd03505">
    <property type="entry name" value="Delta9-FADS-like"/>
    <property type="match status" value="1"/>
</dbReference>
<dbReference type="GO" id="GO:0016020">
    <property type="term" value="C:membrane"/>
    <property type="evidence" value="ECO:0007669"/>
    <property type="project" value="UniProtKB-SubCell"/>
</dbReference>
<proteinExistence type="inferred from homology"/>
<feature type="region of interest" description="Disordered" evidence="10">
    <location>
        <begin position="313"/>
        <end position="344"/>
    </location>
</feature>
<feature type="transmembrane region" description="Helical" evidence="11">
    <location>
        <begin position="178"/>
        <end position="196"/>
    </location>
</feature>
<sequence>MTTATMTPPEAAIVKLDPASARTKRTIAFTMMAVPGLGTVAAAWCLWQGVYTATDLWLFAAMYFVHMAGITIGFHRYLAHKSFKTSRFFEGVLLIAGSMGGQGPIMDWVTTHRRHHRFSDHDGDPHSPNLAGPGLRGKLRGLWYAHMPWMLSDENSSWSFWAPDILRDRRLFFYHRTYQLWVAAGLALPALIGFAVEGTATAALTGFLFGGLARMFLANQAAWCVGSLSHMIGGRPFDNGDRSANNWPVAIFTFGEGLQNNHHAFPGSYRHAVRRWEPDLSGWLLTALGRARVVWDLRQPDAATIAKRRAAGRAARAGGTARTRAASAAAGPARTATTRSSSGV</sequence>
<evidence type="ECO:0000256" key="9">
    <source>
        <dbReference type="ARBA" id="ARBA00023136"/>
    </source>
</evidence>
<accession>A0A9W6UWC7</accession>
<name>A0A9W6UWC7_9ACTN</name>
<dbReference type="Pfam" id="PF00487">
    <property type="entry name" value="FA_desaturase"/>
    <property type="match status" value="1"/>
</dbReference>
<keyword evidence="5 11" id="KW-1133">Transmembrane helix</keyword>
<evidence type="ECO:0000256" key="2">
    <source>
        <dbReference type="ARBA" id="ARBA00008749"/>
    </source>
</evidence>
<evidence type="ECO:0000256" key="5">
    <source>
        <dbReference type="ARBA" id="ARBA00022989"/>
    </source>
</evidence>
<keyword evidence="7" id="KW-0408">Iron</keyword>
<dbReference type="InterPro" id="IPR015876">
    <property type="entry name" value="Acyl-CoA_DS"/>
</dbReference>
<comment type="subcellular location">
    <subcellularLocation>
        <location evidence="1">Membrane</location>
        <topology evidence="1">Multi-pass membrane protein</topology>
    </subcellularLocation>
</comment>
<keyword evidence="3 11" id="KW-0812">Transmembrane</keyword>
<dbReference type="Proteomes" id="UP001165124">
    <property type="component" value="Unassembled WGS sequence"/>
</dbReference>
<keyword evidence="9 11" id="KW-0472">Membrane</keyword>
<dbReference type="PANTHER" id="PTHR11351:SF3">
    <property type="entry name" value="BLL4393 PROTEIN"/>
    <property type="match status" value="1"/>
</dbReference>